<dbReference type="CDD" id="cd00342">
    <property type="entry name" value="gram_neg_porins"/>
    <property type="match status" value="1"/>
</dbReference>
<evidence type="ECO:0000256" key="9">
    <source>
        <dbReference type="ARBA" id="ARBA00023136"/>
    </source>
</evidence>
<evidence type="ECO:0000259" key="12">
    <source>
        <dbReference type="Pfam" id="PF13609"/>
    </source>
</evidence>
<dbReference type="Pfam" id="PF13609">
    <property type="entry name" value="Porin_4"/>
    <property type="match status" value="1"/>
</dbReference>
<dbReference type="Proteomes" id="UP000243719">
    <property type="component" value="Unassembled WGS sequence"/>
</dbReference>
<evidence type="ECO:0000313" key="14">
    <source>
        <dbReference type="Proteomes" id="UP000243719"/>
    </source>
</evidence>
<dbReference type="RefSeq" id="WP_091911709.1">
    <property type="nucleotide sequence ID" value="NZ_FNLO01000012.1"/>
</dbReference>
<gene>
    <name evidence="13" type="ORF">SAMN05216551_112127</name>
</gene>
<keyword evidence="4" id="KW-1134">Transmembrane beta strand</keyword>
<dbReference type="GO" id="GO:0034220">
    <property type="term" value="P:monoatomic ion transmembrane transport"/>
    <property type="evidence" value="ECO:0007669"/>
    <property type="project" value="InterPro"/>
</dbReference>
<dbReference type="GO" id="GO:0015288">
    <property type="term" value="F:porin activity"/>
    <property type="evidence" value="ECO:0007669"/>
    <property type="project" value="UniProtKB-KW"/>
</dbReference>
<keyword evidence="3" id="KW-0813">Transport</keyword>
<keyword evidence="5" id="KW-0812">Transmembrane</keyword>
<dbReference type="STRING" id="1770053.SAMN05216551_112127"/>
<organism evidence="13 14">
    <name type="scientific">Chitinasiproducens palmae</name>
    <dbReference type="NCBI Taxonomy" id="1770053"/>
    <lineage>
        <taxon>Bacteria</taxon>
        <taxon>Pseudomonadati</taxon>
        <taxon>Pseudomonadota</taxon>
        <taxon>Betaproteobacteria</taxon>
        <taxon>Burkholderiales</taxon>
        <taxon>Burkholderiaceae</taxon>
        <taxon>Chitinasiproducens</taxon>
    </lineage>
</organism>
<keyword evidence="14" id="KW-1185">Reference proteome</keyword>
<dbReference type="OrthoDB" id="8982743at2"/>
<dbReference type="EMBL" id="FNLO01000012">
    <property type="protein sequence ID" value="SDV50612.1"/>
    <property type="molecule type" value="Genomic_DNA"/>
</dbReference>
<keyword evidence="7" id="KW-0406">Ion transport</keyword>
<evidence type="ECO:0000256" key="11">
    <source>
        <dbReference type="SAM" id="SignalP"/>
    </source>
</evidence>
<dbReference type="InterPro" id="IPR023614">
    <property type="entry name" value="Porin_dom_sf"/>
</dbReference>
<evidence type="ECO:0000256" key="7">
    <source>
        <dbReference type="ARBA" id="ARBA00023065"/>
    </source>
</evidence>
<dbReference type="GO" id="GO:0046930">
    <property type="term" value="C:pore complex"/>
    <property type="evidence" value="ECO:0007669"/>
    <property type="project" value="UniProtKB-KW"/>
</dbReference>
<accession>A0A1H2PU00</accession>
<evidence type="ECO:0000256" key="2">
    <source>
        <dbReference type="ARBA" id="ARBA00011233"/>
    </source>
</evidence>
<dbReference type="InterPro" id="IPR001702">
    <property type="entry name" value="Porin_Gram-ve"/>
</dbReference>
<keyword evidence="6 11" id="KW-0732">Signal</keyword>
<dbReference type="AlphaFoldDB" id="A0A1H2PU00"/>
<dbReference type="GO" id="GO:0009279">
    <property type="term" value="C:cell outer membrane"/>
    <property type="evidence" value="ECO:0007669"/>
    <property type="project" value="UniProtKB-SubCell"/>
</dbReference>
<comment type="subunit">
    <text evidence="2">Homotrimer.</text>
</comment>
<dbReference type="SUPFAM" id="SSF56935">
    <property type="entry name" value="Porins"/>
    <property type="match status" value="1"/>
</dbReference>
<dbReference type="InterPro" id="IPR050298">
    <property type="entry name" value="Gram-neg_bact_OMP"/>
</dbReference>
<keyword evidence="9" id="KW-0472">Membrane</keyword>
<dbReference type="PANTHER" id="PTHR34501">
    <property type="entry name" value="PROTEIN YDDL-RELATED"/>
    <property type="match status" value="1"/>
</dbReference>
<evidence type="ECO:0000256" key="4">
    <source>
        <dbReference type="ARBA" id="ARBA00022452"/>
    </source>
</evidence>
<dbReference type="InterPro" id="IPR002299">
    <property type="entry name" value="Porin_Neis"/>
</dbReference>
<protein>
    <submittedName>
        <fullName evidence="13">Outer membrane protein (Porin)</fullName>
    </submittedName>
</protein>
<keyword evidence="8" id="KW-0626">Porin</keyword>
<reference evidence="14" key="1">
    <citation type="submission" date="2016-09" db="EMBL/GenBank/DDBJ databases">
        <authorList>
            <person name="Varghese N."/>
            <person name="Submissions S."/>
        </authorList>
    </citation>
    <scope>NUCLEOTIDE SEQUENCE [LARGE SCALE GENOMIC DNA]</scope>
    <source>
        <strain evidence="14">JS23</strain>
    </source>
</reference>
<sequence>MSIRTRFAGSVVRAALLGTAALAGPVHAQTVTLYGVISTGIQYVSNANGGRQFALANGGMMPPRFGFRGDEDLGGGNHAIFTLENGFSIANGALLGGMFGRQAFVGLRNDRYGTLTAGRQYEEMTSSLWWAMSANVFSGIGAHIGDNDNMFFTNRFNNSVRYQSPTLNGLTFASSFAFANSTAFSNNDGFSLSANYARGPLKLGVAATQFNRRSNATPANLTAGAVDSTGWGFSSPFVLSQSGAGTDQQRIFGAGAGYDFGVINVTADYTNVLFNYSDTTGLRLQNAELSAYTRITPSWLIGATYIFTYGEYSGGDKPRWHQVDVGTLYSFSKRTDGFVTAVYQRAAGDARYAQIYSLAASSGKSQTMIQIGLRHRF</sequence>
<proteinExistence type="predicted"/>
<feature type="chain" id="PRO_5017395655" evidence="11">
    <location>
        <begin position="29"/>
        <end position="377"/>
    </location>
</feature>
<feature type="signal peptide" evidence="11">
    <location>
        <begin position="1"/>
        <end position="28"/>
    </location>
</feature>
<dbReference type="PANTHER" id="PTHR34501:SF9">
    <property type="entry name" value="MAJOR OUTER MEMBRANE PROTEIN P.IA"/>
    <property type="match status" value="1"/>
</dbReference>
<keyword evidence="10" id="KW-0998">Cell outer membrane</keyword>
<dbReference type="PRINTS" id="PR00182">
    <property type="entry name" value="ECOLNEIPORIN"/>
</dbReference>
<dbReference type="InterPro" id="IPR033900">
    <property type="entry name" value="Gram_neg_porin_domain"/>
</dbReference>
<dbReference type="Gene3D" id="2.40.160.10">
    <property type="entry name" value="Porin"/>
    <property type="match status" value="1"/>
</dbReference>
<evidence type="ECO:0000313" key="13">
    <source>
        <dbReference type="EMBL" id="SDV50612.1"/>
    </source>
</evidence>
<evidence type="ECO:0000256" key="8">
    <source>
        <dbReference type="ARBA" id="ARBA00023114"/>
    </source>
</evidence>
<evidence type="ECO:0000256" key="3">
    <source>
        <dbReference type="ARBA" id="ARBA00022448"/>
    </source>
</evidence>
<evidence type="ECO:0000256" key="10">
    <source>
        <dbReference type="ARBA" id="ARBA00023237"/>
    </source>
</evidence>
<evidence type="ECO:0000256" key="5">
    <source>
        <dbReference type="ARBA" id="ARBA00022692"/>
    </source>
</evidence>
<evidence type="ECO:0000256" key="6">
    <source>
        <dbReference type="ARBA" id="ARBA00022729"/>
    </source>
</evidence>
<dbReference type="PRINTS" id="PR00184">
    <property type="entry name" value="NEISSPPORIN"/>
</dbReference>
<comment type="subcellular location">
    <subcellularLocation>
        <location evidence="1">Cell outer membrane</location>
        <topology evidence="1">Multi-pass membrane protein</topology>
    </subcellularLocation>
</comment>
<feature type="domain" description="Porin" evidence="12">
    <location>
        <begin position="19"/>
        <end position="345"/>
    </location>
</feature>
<evidence type="ECO:0000256" key="1">
    <source>
        <dbReference type="ARBA" id="ARBA00004571"/>
    </source>
</evidence>
<name>A0A1H2PU00_9BURK</name>